<accession>A0ABS1DJZ5</accession>
<organism evidence="1 2">
    <name type="scientific">Rhodovibrio sodomensis</name>
    <dbReference type="NCBI Taxonomy" id="1088"/>
    <lineage>
        <taxon>Bacteria</taxon>
        <taxon>Pseudomonadati</taxon>
        <taxon>Pseudomonadota</taxon>
        <taxon>Alphaproteobacteria</taxon>
        <taxon>Rhodospirillales</taxon>
        <taxon>Rhodovibrionaceae</taxon>
        <taxon>Rhodovibrio</taxon>
    </lineage>
</organism>
<dbReference type="EMBL" id="NRRL01000093">
    <property type="protein sequence ID" value="MBK1670412.1"/>
    <property type="molecule type" value="Genomic_DNA"/>
</dbReference>
<dbReference type="Proteomes" id="UP001296873">
    <property type="component" value="Unassembled WGS sequence"/>
</dbReference>
<dbReference type="RefSeq" id="WP_200342775.1">
    <property type="nucleotide sequence ID" value="NZ_NRRL01000093.1"/>
</dbReference>
<name>A0ABS1DJZ5_9PROT</name>
<evidence type="ECO:0000313" key="1">
    <source>
        <dbReference type="EMBL" id="MBK1670412.1"/>
    </source>
</evidence>
<reference evidence="1 2" key="1">
    <citation type="journal article" date="2020" name="Microorganisms">
        <title>Osmotic Adaptation and Compatible Solute Biosynthesis of Phototrophic Bacteria as Revealed from Genome Analyses.</title>
        <authorList>
            <person name="Imhoff J.F."/>
            <person name="Rahn T."/>
            <person name="Kunzel S."/>
            <person name="Keller A."/>
            <person name="Neulinger S.C."/>
        </authorList>
    </citation>
    <scope>NUCLEOTIDE SEQUENCE [LARGE SCALE GENOMIC DNA]</scope>
    <source>
        <strain evidence="1 2">DSM 9895</strain>
    </source>
</reference>
<protein>
    <submittedName>
        <fullName evidence="1">Uncharacterized protein</fullName>
    </submittedName>
</protein>
<evidence type="ECO:0000313" key="2">
    <source>
        <dbReference type="Proteomes" id="UP001296873"/>
    </source>
</evidence>
<sequence length="463" mass="50762">MTSQTITVKRAKRMARTLHDALKESRPKSYSGCLETVSRMLGFDGFNALQAELPDSEADLPAAGGTLASASQDDLLAELGRRGLLVTRSLDIEEVLADYPILDRSDIPAIREELRQAFHFTETAEACANLEHSVLADVQAQTSIRIGPDTDGPVGCALVQILDTEDAVTDLLDADPTRRAVHVSLDAAGTLRISITRRDRSGQTTIEMLTDADTRRQIGMLEDLDGIRDTLNLDTLGLVAMHGPTGIMLLLFEDRPEGLVQRALVVRPLQVDDDGELFAGMPDPSEARAALAAMPEDDRLFSIAGLLDDATQNTHKPVCRPVHETSIRMPYCRGLAESAFRQSPEWLAVRVRAVLGEPYLDALQPDGNGGYVWQAAELRFYADSDRLVREIRRVAIALAMQAGSLAIVITRDPDACYLLDDPQRPSRVWRVDGAEDGTFEARLRPLLLAELENAREPAREHAG</sequence>
<comment type="caution">
    <text evidence="1">The sequence shown here is derived from an EMBL/GenBank/DDBJ whole genome shotgun (WGS) entry which is preliminary data.</text>
</comment>
<gene>
    <name evidence="1" type="ORF">CKO28_20520</name>
</gene>
<proteinExistence type="predicted"/>
<keyword evidence="2" id="KW-1185">Reference proteome</keyword>